<dbReference type="Gene3D" id="3.40.50.1820">
    <property type="entry name" value="alpha/beta hydrolase"/>
    <property type="match status" value="1"/>
</dbReference>
<organism evidence="4 5">
    <name type="scientific">Musa troglodytarum</name>
    <name type="common">fe'i banana</name>
    <dbReference type="NCBI Taxonomy" id="320322"/>
    <lineage>
        <taxon>Eukaryota</taxon>
        <taxon>Viridiplantae</taxon>
        <taxon>Streptophyta</taxon>
        <taxon>Embryophyta</taxon>
        <taxon>Tracheophyta</taxon>
        <taxon>Spermatophyta</taxon>
        <taxon>Magnoliopsida</taxon>
        <taxon>Liliopsida</taxon>
        <taxon>Zingiberales</taxon>
        <taxon>Musaceae</taxon>
        <taxon>Musa</taxon>
    </lineage>
</organism>
<dbReference type="InterPro" id="IPR029058">
    <property type="entry name" value="AB_hydrolase_fold"/>
</dbReference>
<name>A0A9E7H4X2_9LILI</name>
<gene>
    <name evidence="4" type="ORF">MUK42_06793</name>
</gene>
<feature type="domain" description="Dienelactone hydrolase" evidence="3">
    <location>
        <begin position="30"/>
        <end position="241"/>
    </location>
</feature>
<feature type="region of interest" description="Disordered" evidence="1">
    <location>
        <begin position="276"/>
        <end position="298"/>
    </location>
</feature>
<keyword evidence="5" id="KW-1185">Reference proteome</keyword>
<protein>
    <submittedName>
        <fullName evidence="4">Dienelactone hydrolase family</fullName>
    </submittedName>
</protein>
<dbReference type="GO" id="GO:0016787">
    <property type="term" value="F:hydrolase activity"/>
    <property type="evidence" value="ECO:0007669"/>
    <property type="project" value="UniProtKB-KW"/>
</dbReference>
<evidence type="ECO:0000313" key="4">
    <source>
        <dbReference type="EMBL" id="URE23607.1"/>
    </source>
</evidence>
<dbReference type="Proteomes" id="UP001055439">
    <property type="component" value="Chromosome 8"/>
</dbReference>
<dbReference type="Gene3D" id="1.25.10.10">
    <property type="entry name" value="Leucine-rich Repeat Variant"/>
    <property type="match status" value="1"/>
</dbReference>
<keyword evidence="2" id="KW-0472">Membrane</keyword>
<accession>A0A9E7H4X2</accession>
<feature type="transmembrane region" description="Helical" evidence="2">
    <location>
        <begin position="464"/>
        <end position="485"/>
    </location>
</feature>
<dbReference type="AlphaFoldDB" id="A0A9E7H4X2"/>
<dbReference type="PANTHER" id="PTHR33115:SF41">
    <property type="entry name" value="EXPRESSED PROTEIN"/>
    <property type="match status" value="1"/>
</dbReference>
<dbReference type="Pfam" id="PF01738">
    <property type="entry name" value="DLH"/>
    <property type="match status" value="1"/>
</dbReference>
<dbReference type="SUPFAM" id="SSF48371">
    <property type="entry name" value="ARM repeat"/>
    <property type="match status" value="1"/>
</dbReference>
<evidence type="ECO:0000313" key="5">
    <source>
        <dbReference type="Proteomes" id="UP001055439"/>
    </source>
</evidence>
<dbReference type="InterPro" id="IPR016024">
    <property type="entry name" value="ARM-type_fold"/>
</dbReference>
<keyword evidence="2" id="KW-1133">Transmembrane helix</keyword>
<dbReference type="EMBL" id="CP097510">
    <property type="protein sequence ID" value="URE23607.1"/>
    <property type="molecule type" value="Genomic_DNA"/>
</dbReference>
<keyword evidence="4" id="KW-0378">Hydrolase</keyword>
<feature type="transmembrane region" description="Helical" evidence="2">
    <location>
        <begin position="318"/>
        <end position="343"/>
    </location>
</feature>
<dbReference type="PANTHER" id="PTHR33115">
    <property type="entry name" value="ARM REPEAT SUPERFAMILY PROTEIN"/>
    <property type="match status" value="1"/>
</dbReference>
<evidence type="ECO:0000256" key="2">
    <source>
        <dbReference type="SAM" id="Phobius"/>
    </source>
</evidence>
<evidence type="ECO:0000259" key="3">
    <source>
        <dbReference type="Pfam" id="PF01738"/>
    </source>
</evidence>
<evidence type="ECO:0000256" key="1">
    <source>
        <dbReference type="SAM" id="MobiDB-lite"/>
    </source>
</evidence>
<dbReference type="InterPro" id="IPR002925">
    <property type="entry name" value="Dienelactn_hydro"/>
</dbReference>
<dbReference type="InterPro" id="IPR011989">
    <property type="entry name" value="ARM-like"/>
</dbReference>
<proteinExistence type="predicted"/>
<reference evidence="4" key="1">
    <citation type="submission" date="2022-05" db="EMBL/GenBank/DDBJ databases">
        <title>The Musa troglodytarum L. genome provides insights into the mechanism of non-climacteric behaviour and enrichment of carotenoids.</title>
        <authorList>
            <person name="Wang J."/>
        </authorList>
    </citation>
    <scope>NUCLEOTIDE SEQUENCE</scope>
    <source>
        <tissue evidence="4">Leaf</tissue>
    </source>
</reference>
<sequence>MASPQCCANAPTLNPACGDGIVVDDLGGVRAYTAGSPNSKLAVLLVSDVYGDVLCSSLKLPKIADKIATCGFFVVVPDLLYDDPYSADNPERPISIWIRSHSPDKGCQDAKPVIAALKNKGISAIGAVGFCWGGKVVLELTKSGEIEAAVLCHPSFIKVDDMKGVKCPISILGAENDHISSPELLKQCEQALSLTSEGSHIIKIFPGVAHGWTVRYKTDDAAAVKRAEEAHEHMLNWITQHVKKEPTSLNGEQSEEGDRRFMLDIARLLVHSGSEHSVFAPHPDPSDPTPTARNGSSIEAPEKKLTLFAFRLGILEKLASGLGTLAFVWATVVLLGGFASALVTKDFVIVTVLLVTESTRIFGRSHELEWQHQAAWTTPEGAGRSSFRVVEDVDGRRTWRSRDVPLLPFAGWIFVSKHLSRGLSWLQLSSALACVVFSLIRLIEQDYGEVVGRDRRNLSPALNLFYGLALAEALIFLLEKAYWSWRISFCKLLEKVSRECDLGEVSIRRFFYDTYSKCIEGSVFDGLKMNLVTFAKELLVSELRDEQLIGVRVLHKLATIDRFSLDTLRKIGSSTRTIERLVEMLNWKNMGEEEEIRMRAAEIVSKLAEKRRNVLRVAAIPGAVEALSSLLVVDDTSDFNLLGLSILEKLASDHEDCWKIGNTRDLLPKIIDLTSASETLLRNDHAADSQIRTVMSSLQVLKKLVSTTGYIGQILRQEVSEIVFTVSNIREILQHGESHMVLQKLGIEILKSLAMDESAREQIGSTGGVIKLLLSIFFEPGFTEAENSLRDEAGEALALLTLESRKNCDRILKAKEVNRLMEALTDAVLQINASRILRNLCAYGGAECSRRLSRITAAMPTVLKVIMEAKERLLEASIGLTTEICKFLDPDEFAEFLKKAGIEEADLVVKLVQVLKEYRYPELRVPGVRRVVIEQAIWMMRSNRDSIQLFEQLEMERLLEAVAETTSELECFHIFSGGVGLSRHSKTLSSLVETALHLLAAED</sequence>
<keyword evidence="2" id="KW-0812">Transmembrane</keyword>
<dbReference type="SUPFAM" id="SSF53474">
    <property type="entry name" value="alpha/beta-Hydrolases"/>
    <property type="match status" value="1"/>
</dbReference>
<dbReference type="OrthoDB" id="662108at2759"/>